<dbReference type="InterPro" id="IPR048513">
    <property type="entry name" value="Dicer_PBD"/>
</dbReference>
<evidence type="ECO:0000313" key="13">
    <source>
        <dbReference type="EMBL" id="VDM60984.1"/>
    </source>
</evidence>
<reference evidence="13 14" key="1">
    <citation type="submission" date="2018-11" db="EMBL/GenBank/DDBJ databases">
        <authorList>
            <consortium name="Pathogen Informatics"/>
        </authorList>
    </citation>
    <scope>NUCLEOTIDE SEQUENCE [LARGE SCALE GENOMIC DNA]</scope>
    <source>
        <strain evidence="13 14">Costa Rica</strain>
    </source>
</reference>
<dbReference type="InterPro" id="IPR001650">
    <property type="entry name" value="Helicase_C-like"/>
</dbReference>
<keyword evidence="6" id="KW-0460">Magnesium</keyword>
<dbReference type="GO" id="GO:0046872">
    <property type="term" value="F:metal ion binding"/>
    <property type="evidence" value="ECO:0007669"/>
    <property type="project" value="UniProtKB-KW"/>
</dbReference>
<dbReference type="PROSITE" id="PS51327">
    <property type="entry name" value="DICER_DSRBF"/>
    <property type="match status" value="1"/>
</dbReference>
<dbReference type="InterPro" id="IPR014001">
    <property type="entry name" value="Helicase_ATP-bd"/>
</dbReference>
<keyword evidence="3" id="KW-0547">Nucleotide-binding</keyword>
<protein>
    <recommendedName>
        <fullName evidence="15">Helicase ATP-binding domain-containing protein</fullName>
    </recommendedName>
</protein>
<dbReference type="Gene3D" id="3.30.160.380">
    <property type="entry name" value="Dicer dimerisation domain"/>
    <property type="match status" value="1"/>
</dbReference>
<keyword evidence="1" id="KW-0540">Nuclease</keyword>
<feature type="transmembrane region" description="Helical" evidence="8">
    <location>
        <begin position="21"/>
        <end position="44"/>
    </location>
</feature>
<dbReference type="EMBL" id="UYYA01004292">
    <property type="protein sequence ID" value="VDM60984.1"/>
    <property type="molecule type" value="Genomic_DNA"/>
</dbReference>
<evidence type="ECO:0008006" key="15">
    <source>
        <dbReference type="Google" id="ProtNLM"/>
    </source>
</evidence>
<feature type="domain" description="Helicase ATP-binding" evidence="10">
    <location>
        <begin position="41"/>
        <end position="169"/>
    </location>
</feature>
<dbReference type="InterPro" id="IPR048512">
    <property type="entry name" value="Dicer_platform"/>
</dbReference>
<comment type="similarity">
    <text evidence="7">Belongs to the helicase family. Dicer subfamily.</text>
</comment>
<dbReference type="AlphaFoldDB" id="A0A3P7I608"/>
<dbReference type="Pfam" id="PF20931">
    <property type="entry name" value="Dicer_platform"/>
    <property type="match status" value="1"/>
</dbReference>
<keyword evidence="8" id="KW-0472">Membrane</keyword>
<dbReference type="OrthoDB" id="2392202at2759"/>
<evidence type="ECO:0000256" key="3">
    <source>
        <dbReference type="ARBA" id="ARBA00022741"/>
    </source>
</evidence>
<dbReference type="SMART" id="SM00949">
    <property type="entry name" value="PAZ"/>
    <property type="match status" value="1"/>
</dbReference>
<dbReference type="Pfam" id="PF00271">
    <property type="entry name" value="Helicase_C"/>
    <property type="match status" value="1"/>
</dbReference>
<keyword evidence="2" id="KW-0479">Metal-binding</keyword>
<dbReference type="SUPFAM" id="SSF101690">
    <property type="entry name" value="PAZ domain"/>
    <property type="match status" value="1"/>
</dbReference>
<evidence type="ECO:0000259" key="10">
    <source>
        <dbReference type="PROSITE" id="PS51192"/>
    </source>
</evidence>
<dbReference type="PANTHER" id="PTHR14950">
    <property type="entry name" value="DICER-RELATED"/>
    <property type="match status" value="1"/>
</dbReference>
<keyword evidence="8" id="KW-0812">Transmembrane</keyword>
<evidence type="ECO:0000256" key="6">
    <source>
        <dbReference type="ARBA" id="ARBA00022842"/>
    </source>
</evidence>
<evidence type="ECO:0000256" key="8">
    <source>
        <dbReference type="SAM" id="Phobius"/>
    </source>
</evidence>
<feature type="domain" description="Dicer dsRNA-binding fold" evidence="12">
    <location>
        <begin position="440"/>
        <end position="536"/>
    </location>
</feature>
<keyword evidence="7" id="KW-0694">RNA-binding</keyword>
<gene>
    <name evidence="13" type="ORF">ACOC_LOCUS9399</name>
</gene>
<feature type="domain" description="Helicase C-terminal" evidence="11">
    <location>
        <begin position="266"/>
        <end position="441"/>
    </location>
</feature>
<dbReference type="GO" id="GO:0005737">
    <property type="term" value="C:cytoplasm"/>
    <property type="evidence" value="ECO:0007669"/>
    <property type="project" value="TreeGrafter"/>
</dbReference>
<dbReference type="GO" id="GO:0003723">
    <property type="term" value="F:RNA binding"/>
    <property type="evidence" value="ECO:0007669"/>
    <property type="project" value="UniProtKB-UniRule"/>
</dbReference>
<dbReference type="GO" id="GO:0004530">
    <property type="term" value="F:deoxyribonuclease I activity"/>
    <property type="evidence" value="ECO:0007669"/>
    <property type="project" value="TreeGrafter"/>
</dbReference>
<dbReference type="SUPFAM" id="SSF52540">
    <property type="entry name" value="P-loop containing nucleoside triphosphate hydrolases"/>
    <property type="match status" value="1"/>
</dbReference>
<evidence type="ECO:0000313" key="14">
    <source>
        <dbReference type="Proteomes" id="UP000267027"/>
    </source>
</evidence>
<dbReference type="GO" id="GO:0031054">
    <property type="term" value="P:pre-miRNA processing"/>
    <property type="evidence" value="ECO:0007669"/>
    <property type="project" value="TreeGrafter"/>
</dbReference>
<dbReference type="GO" id="GO:0005634">
    <property type="term" value="C:nucleus"/>
    <property type="evidence" value="ECO:0007669"/>
    <property type="project" value="TreeGrafter"/>
</dbReference>
<dbReference type="PROSITE" id="PS51194">
    <property type="entry name" value="HELICASE_CTER"/>
    <property type="match status" value="1"/>
</dbReference>
<dbReference type="GO" id="GO:0030422">
    <property type="term" value="P:siRNA processing"/>
    <property type="evidence" value="ECO:0007669"/>
    <property type="project" value="TreeGrafter"/>
</dbReference>
<dbReference type="Proteomes" id="UP000267027">
    <property type="component" value="Unassembled WGS sequence"/>
</dbReference>
<keyword evidence="4" id="KW-0255">Endonuclease</keyword>
<dbReference type="Gene3D" id="3.40.50.300">
    <property type="entry name" value="P-loop containing nucleotide triphosphate hydrolases"/>
    <property type="match status" value="2"/>
</dbReference>
<dbReference type="GO" id="GO:0006309">
    <property type="term" value="P:apoptotic DNA fragmentation"/>
    <property type="evidence" value="ECO:0007669"/>
    <property type="project" value="TreeGrafter"/>
</dbReference>
<sequence>MILRIPSNSLFNRSIIWLIHFYKVLLFFSYNSLFILYLFAVALVDQQAEHIHCHTTLAVGKIHGNLHNDIWDKQSKFDQFMSVHNVVVITAQVFLDLIDHAYLSVTRLAVVIFDECHHALGVKHPYRVIMDRIMRIPEDSRPRILGLTASLINDKTPPNRLEEKLSKLEYVLNCAIETASDLVAISKYGAKPREIVVSSRSYDLNGSYGGEIVQLLEEWRKFCSSTQEFDPNFDIDPRKPIQEALNRTLAVLRQVGPWAAWKVSQMWEKELHKLTRQSFLQEKTVDFLIMGGTCMSIVRRILEPKVLLKHICRWEPRFKFIQSDFVIGFSGGSFASDDSQGLHKRQADVIRRFRQGDLNLLVATSVLEEGVDIPHCNVVIKFDRPMDYRSYIQVLLRRYRNVHNPSTEFENDLSIMANIDDYFPPYVVPSTGAQVSLTSAIGLVNRYCAKLPSDIFTRLVPQSHLIPVEYMGSTWYKAELLLPMNSPVKKPIVLESPLESKKLAQMAVALEACRILHKSGELNDHLLPVGRESIADLLSQLDEDPDEWAPGISAKVGSARRKQLYDKRVTISFLLLVFQVATALHEALPIKGKPCYIYVMELELVKEPSPESNPKRRRFANPLQYEYLFGFLSSRILPKIPPFAAYLRQGDMRVHLVRASTQVTLSSQNLTMIKHFHHYIFKDVLQLCKANLEFHVDSSTPINTLIVPLHRIPSTTYGKWEYNINMKYVEQVVRMMHDTPRVPSEEERRNFKFSAEDYRDAVVMPWYRNLEQPVFYYVAEILEDLTPSSPFPDEEYTSFNEYFTKKYNLKIYDQTQNLLDVDFTSNRLNLLLPRAGGGRRKAAAPKLENSSLSRQRQIYVPELMDRHPISATLWNLISALPSFFYRILEIIKCRLIMKHTRTYIVCSNTSFKEESTVPDNYEWAPLSYPATYEEKESLIVTKIQQLREENRASEIAAGKLSKEALDDEVPSSMFIPVWFSVYGQEYEIYENAFEIGVWVPVVVESVNNENVPPSLVAPGDSFDTVGLMSSSVRAGGDLSDDEDADAVIMFDFSKYLAEKAEQHSDYLEVSTMEFGFDDVMGQTKLMVFNAGHHTESMSFPWNSASLRLANHMQGPDAVACVEGNNAMVNSLF</sequence>
<dbReference type="InterPro" id="IPR003100">
    <property type="entry name" value="PAZ_dom"/>
</dbReference>
<dbReference type="InterPro" id="IPR036085">
    <property type="entry name" value="PAZ_dom_sf"/>
</dbReference>
<dbReference type="GO" id="GO:0070578">
    <property type="term" value="C:RISC-loading complex"/>
    <property type="evidence" value="ECO:0007669"/>
    <property type="project" value="TreeGrafter"/>
</dbReference>
<dbReference type="PANTHER" id="PTHR14950:SF37">
    <property type="entry name" value="ENDORIBONUCLEASE DICER"/>
    <property type="match status" value="1"/>
</dbReference>
<evidence type="ECO:0000256" key="4">
    <source>
        <dbReference type="ARBA" id="ARBA00022759"/>
    </source>
</evidence>
<evidence type="ECO:0000259" key="9">
    <source>
        <dbReference type="PROSITE" id="PS50821"/>
    </source>
</evidence>
<dbReference type="InterPro" id="IPR027417">
    <property type="entry name" value="P-loop_NTPase"/>
</dbReference>
<evidence type="ECO:0000256" key="7">
    <source>
        <dbReference type="PROSITE-ProRule" id="PRU00657"/>
    </source>
</evidence>
<keyword evidence="8" id="KW-1133">Transmembrane helix</keyword>
<evidence type="ECO:0000259" key="11">
    <source>
        <dbReference type="PROSITE" id="PS51194"/>
    </source>
</evidence>
<organism evidence="13 14">
    <name type="scientific">Angiostrongylus costaricensis</name>
    <name type="common">Nematode worm</name>
    <dbReference type="NCBI Taxonomy" id="334426"/>
    <lineage>
        <taxon>Eukaryota</taxon>
        <taxon>Metazoa</taxon>
        <taxon>Ecdysozoa</taxon>
        <taxon>Nematoda</taxon>
        <taxon>Chromadorea</taxon>
        <taxon>Rhabditida</taxon>
        <taxon>Rhabditina</taxon>
        <taxon>Rhabditomorpha</taxon>
        <taxon>Strongyloidea</taxon>
        <taxon>Metastrongylidae</taxon>
        <taxon>Angiostrongylus</taxon>
    </lineage>
</organism>
<dbReference type="GO" id="GO:0000166">
    <property type="term" value="F:nucleotide binding"/>
    <property type="evidence" value="ECO:0007669"/>
    <property type="project" value="UniProtKB-KW"/>
</dbReference>
<name>A0A3P7I608_ANGCS</name>
<dbReference type="Gene3D" id="2.170.260.10">
    <property type="entry name" value="paz domain"/>
    <property type="match status" value="1"/>
</dbReference>
<accession>A0A3P7I608</accession>
<dbReference type="SMART" id="SM00490">
    <property type="entry name" value="HELICc"/>
    <property type="match status" value="1"/>
</dbReference>
<evidence type="ECO:0000256" key="5">
    <source>
        <dbReference type="ARBA" id="ARBA00022801"/>
    </source>
</evidence>
<dbReference type="PROSITE" id="PS50821">
    <property type="entry name" value="PAZ"/>
    <property type="match status" value="1"/>
</dbReference>
<evidence type="ECO:0000259" key="12">
    <source>
        <dbReference type="PROSITE" id="PS51327"/>
    </source>
</evidence>
<dbReference type="InterPro" id="IPR005034">
    <property type="entry name" value="Dicer_dimerisation"/>
</dbReference>
<evidence type="ECO:0000256" key="2">
    <source>
        <dbReference type="ARBA" id="ARBA00022723"/>
    </source>
</evidence>
<dbReference type="FunFam" id="2.170.260.10:FF:000002">
    <property type="entry name" value="Putative Endoribonuclease Dicer"/>
    <property type="match status" value="1"/>
</dbReference>
<dbReference type="CDD" id="cd15903">
    <property type="entry name" value="Dicer_PBD"/>
    <property type="match status" value="1"/>
</dbReference>
<dbReference type="STRING" id="334426.A0A3P7I608"/>
<proteinExistence type="inferred from homology"/>
<dbReference type="PROSITE" id="PS51192">
    <property type="entry name" value="HELICASE_ATP_BIND_1"/>
    <property type="match status" value="1"/>
</dbReference>
<dbReference type="Pfam" id="PF02170">
    <property type="entry name" value="PAZ"/>
    <property type="match status" value="1"/>
</dbReference>
<dbReference type="InterPro" id="IPR038248">
    <property type="entry name" value="Dicer_dimer_sf"/>
</dbReference>
<feature type="domain" description="PAZ" evidence="9">
    <location>
        <begin position="731"/>
        <end position="868"/>
    </location>
</feature>
<keyword evidence="5" id="KW-0378">Hydrolase</keyword>
<dbReference type="Pfam" id="PF03368">
    <property type="entry name" value="Dicer_dimer"/>
    <property type="match status" value="1"/>
</dbReference>
<dbReference type="GO" id="GO:0004525">
    <property type="term" value="F:ribonuclease III activity"/>
    <property type="evidence" value="ECO:0007669"/>
    <property type="project" value="TreeGrafter"/>
</dbReference>
<evidence type="ECO:0000256" key="1">
    <source>
        <dbReference type="ARBA" id="ARBA00022722"/>
    </source>
</evidence>
<keyword evidence="14" id="KW-1185">Reference proteome</keyword>